<sequence>MSIIEPESFSEAVKDEAWKKAMTEEMLMIEKNSTWELVDRPSNKLIVGVKWVYKTKLNLDGSIQKHKARLVAKGYTQKLGVDSMKPLHQWQG</sequence>
<dbReference type="EMBL" id="JAJFAZ020000005">
    <property type="protein sequence ID" value="KAI5328472.1"/>
    <property type="molecule type" value="Genomic_DNA"/>
</dbReference>
<evidence type="ECO:0000259" key="1">
    <source>
        <dbReference type="Pfam" id="PF07727"/>
    </source>
</evidence>
<name>A0AAD4VRD2_PRUDU</name>
<protein>
    <recommendedName>
        <fullName evidence="1">Reverse transcriptase Ty1/copia-type domain-containing protein</fullName>
    </recommendedName>
</protein>
<evidence type="ECO:0000313" key="2">
    <source>
        <dbReference type="EMBL" id="KAI5328472.1"/>
    </source>
</evidence>
<comment type="caution">
    <text evidence="2">The sequence shown here is derived from an EMBL/GenBank/DDBJ whole genome shotgun (WGS) entry which is preliminary data.</text>
</comment>
<dbReference type="Proteomes" id="UP001054821">
    <property type="component" value="Chromosome 5"/>
</dbReference>
<accession>A0AAD4VRD2</accession>
<keyword evidence="3" id="KW-1185">Reference proteome</keyword>
<evidence type="ECO:0000313" key="3">
    <source>
        <dbReference type="Proteomes" id="UP001054821"/>
    </source>
</evidence>
<reference evidence="2 3" key="1">
    <citation type="journal article" date="2022" name="G3 (Bethesda)">
        <title>Whole-genome sequence and methylome profiling of the almond [Prunus dulcis (Mill.) D.A. Webb] cultivar 'Nonpareil'.</title>
        <authorList>
            <person name="D'Amico-Willman K.M."/>
            <person name="Ouma W.Z."/>
            <person name="Meulia T."/>
            <person name="Sideli G.M."/>
            <person name="Gradziel T.M."/>
            <person name="Fresnedo-Ramirez J."/>
        </authorList>
    </citation>
    <scope>NUCLEOTIDE SEQUENCE [LARGE SCALE GENOMIC DNA]</scope>
    <source>
        <strain evidence="2">Clone GOH B32 T37-40</strain>
    </source>
</reference>
<dbReference type="Pfam" id="PF07727">
    <property type="entry name" value="RVT_2"/>
    <property type="match status" value="1"/>
</dbReference>
<dbReference type="InterPro" id="IPR013103">
    <property type="entry name" value="RVT_2"/>
</dbReference>
<proteinExistence type="predicted"/>
<feature type="domain" description="Reverse transcriptase Ty1/copia-type" evidence="1">
    <location>
        <begin position="32"/>
        <end position="82"/>
    </location>
</feature>
<organism evidence="2 3">
    <name type="scientific">Prunus dulcis</name>
    <name type="common">Almond</name>
    <name type="synonym">Amygdalus dulcis</name>
    <dbReference type="NCBI Taxonomy" id="3755"/>
    <lineage>
        <taxon>Eukaryota</taxon>
        <taxon>Viridiplantae</taxon>
        <taxon>Streptophyta</taxon>
        <taxon>Embryophyta</taxon>
        <taxon>Tracheophyta</taxon>
        <taxon>Spermatophyta</taxon>
        <taxon>Magnoliopsida</taxon>
        <taxon>eudicotyledons</taxon>
        <taxon>Gunneridae</taxon>
        <taxon>Pentapetalae</taxon>
        <taxon>rosids</taxon>
        <taxon>fabids</taxon>
        <taxon>Rosales</taxon>
        <taxon>Rosaceae</taxon>
        <taxon>Amygdaloideae</taxon>
        <taxon>Amygdaleae</taxon>
        <taxon>Prunus</taxon>
    </lineage>
</organism>
<gene>
    <name evidence="2" type="ORF">L3X38_027869</name>
</gene>
<dbReference type="AlphaFoldDB" id="A0AAD4VRD2"/>